<dbReference type="PROSITE" id="PS51740">
    <property type="entry name" value="SPOVT_ABRB"/>
    <property type="match status" value="1"/>
</dbReference>
<comment type="caution">
    <text evidence="3">The sequence shown here is derived from an EMBL/GenBank/DDBJ whole genome shotgun (WGS) entry which is preliminary data.</text>
</comment>
<protein>
    <submittedName>
        <fullName evidence="3">Antitoxin VapB1</fullName>
    </submittedName>
</protein>
<accession>A0A2S9SGZ8</accession>
<dbReference type="Gene3D" id="2.10.260.10">
    <property type="match status" value="1"/>
</dbReference>
<gene>
    <name evidence="3" type="primary">vapB1_1</name>
    <name evidence="3" type="ORF">BV056_00459</name>
</gene>
<proteinExistence type="predicted"/>
<name>A0A2S9SGZ8_HAEIF</name>
<evidence type="ECO:0000256" key="1">
    <source>
        <dbReference type="PROSITE-ProRule" id="PRU01076"/>
    </source>
</evidence>
<evidence type="ECO:0000313" key="3">
    <source>
        <dbReference type="EMBL" id="PRJ22621.1"/>
    </source>
</evidence>
<dbReference type="AlphaFoldDB" id="A0A2S9SGZ8"/>
<keyword evidence="1" id="KW-0238">DNA-binding</keyword>
<dbReference type="EMBL" id="NEBD01000053">
    <property type="protein sequence ID" value="PRJ22621.1"/>
    <property type="molecule type" value="Genomic_DNA"/>
</dbReference>
<sequence>MEKIARLFRNGRNQAVRLPVEFEFDATQIYVFKEENGDITLSTRSRSQQNWQKVFELLPTIQCDEDFLSEKERKQEVATRDPFEGF</sequence>
<dbReference type="RefSeq" id="WP_005631831.1">
    <property type="nucleotide sequence ID" value="NZ_CP089177.1"/>
</dbReference>
<organism evidence="3">
    <name type="scientific">Haemophilus influenzae</name>
    <dbReference type="NCBI Taxonomy" id="727"/>
    <lineage>
        <taxon>Bacteria</taxon>
        <taxon>Pseudomonadati</taxon>
        <taxon>Pseudomonadota</taxon>
        <taxon>Gammaproteobacteria</taxon>
        <taxon>Pasteurellales</taxon>
        <taxon>Pasteurellaceae</taxon>
        <taxon>Haemophilus</taxon>
    </lineage>
</organism>
<dbReference type="InterPro" id="IPR007159">
    <property type="entry name" value="SpoVT-AbrB_dom"/>
</dbReference>
<dbReference type="GO" id="GO:0003677">
    <property type="term" value="F:DNA binding"/>
    <property type="evidence" value="ECO:0007669"/>
    <property type="project" value="UniProtKB-UniRule"/>
</dbReference>
<reference evidence="3" key="1">
    <citation type="submission" date="2017-04" db="EMBL/GenBank/DDBJ databases">
        <title>Haemophilus influenzae in COPD genome sequencing project.</title>
        <authorList>
            <person name="Murphy T.F."/>
            <person name="Kong Y."/>
            <person name="Nadendla S."/>
            <person name="Tettelin H."/>
            <person name="Pettigrew M."/>
        </authorList>
    </citation>
    <scope>NUCLEOTIDE SEQUENCE [LARGE SCALE GENOMIC DNA]</scope>
    <source>
        <strain evidence="3">39P1H1</strain>
    </source>
</reference>
<evidence type="ECO:0000259" key="2">
    <source>
        <dbReference type="PROSITE" id="PS51740"/>
    </source>
</evidence>
<dbReference type="InterPro" id="IPR037914">
    <property type="entry name" value="SpoVT-AbrB_sf"/>
</dbReference>
<feature type="domain" description="SpoVT-AbrB" evidence="2">
    <location>
        <begin position="5"/>
        <end position="46"/>
    </location>
</feature>
<dbReference type="SUPFAM" id="SSF89447">
    <property type="entry name" value="AbrB/MazE/MraZ-like"/>
    <property type="match status" value="1"/>
</dbReference>